<keyword evidence="3" id="KW-1185">Reference proteome</keyword>
<organism evidence="2 3">
    <name type="scientific">Gymnodinialimonas ceratoperidinii</name>
    <dbReference type="NCBI Taxonomy" id="2856823"/>
    <lineage>
        <taxon>Bacteria</taxon>
        <taxon>Pseudomonadati</taxon>
        <taxon>Pseudomonadota</taxon>
        <taxon>Alphaproteobacteria</taxon>
        <taxon>Rhodobacterales</taxon>
        <taxon>Paracoccaceae</taxon>
        <taxon>Gymnodinialimonas</taxon>
    </lineage>
</organism>
<sequence length="213" mass="22618">MIRTAALFCFFALSAAAQDFRGLLPGMPTAELARLGEPFELQTAEGRTVARYPLPYERQLHVVHGGGRILSLGLGAIGAQMRPPQSDGLTVGESTLAQTRAAAGSEGSPRARETETIFAGEVSVDWTLFFDLPDHPDLTLETAFVAPDRTLSETSSTLPPAPPADAILIAASLHHADYIAAHPDIFGADPVDETDAPSFATPLAEAFPRLQMP</sequence>
<feature type="signal peptide" evidence="1">
    <location>
        <begin position="1"/>
        <end position="17"/>
    </location>
</feature>
<dbReference type="AlphaFoldDB" id="A0A8F6TVJ5"/>
<accession>A0A8F6TVJ5</accession>
<feature type="chain" id="PRO_5034284652" evidence="1">
    <location>
        <begin position="18"/>
        <end position="213"/>
    </location>
</feature>
<evidence type="ECO:0000313" key="3">
    <source>
        <dbReference type="Proteomes" id="UP000825009"/>
    </source>
</evidence>
<dbReference type="KEGG" id="gce:KYE46_12165"/>
<name>A0A8F6TVJ5_9RHOB</name>
<proteinExistence type="predicted"/>
<keyword evidence="1" id="KW-0732">Signal</keyword>
<protein>
    <submittedName>
        <fullName evidence="2">Uncharacterized protein</fullName>
    </submittedName>
</protein>
<reference evidence="2 3" key="1">
    <citation type="submission" date="2021-07" db="EMBL/GenBank/DDBJ databases">
        <title>A novel Jannaschia species isolated from marine dinoflagellate Ceratoperidinium margalefii.</title>
        <authorList>
            <person name="Jiang Y."/>
            <person name="Li Z."/>
        </authorList>
    </citation>
    <scope>NUCLEOTIDE SEQUENCE [LARGE SCALE GENOMIC DNA]</scope>
    <source>
        <strain evidence="2 3">J12C1-MA-4</strain>
    </source>
</reference>
<gene>
    <name evidence="2" type="ORF">KYE46_12165</name>
</gene>
<evidence type="ECO:0000256" key="1">
    <source>
        <dbReference type="SAM" id="SignalP"/>
    </source>
</evidence>
<dbReference type="EMBL" id="CP079194">
    <property type="protein sequence ID" value="QXT38688.1"/>
    <property type="molecule type" value="Genomic_DNA"/>
</dbReference>
<evidence type="ECO:0000313" key="2">
    <source>
        <dbReference type="EMBL" id="QXT38688.1"/>
    </source>
</evidence>
<dbReference type="RefSeq" id="WP_219000884.1">
    <property type="nucleotide sequence ID" value="NZ_CP079194.1"/>
</dbReference>
<dbReference type="Proteomes" id="UP000825009">
    <property type="component" value="Chromosome"/>
</dbReference>